<comment type="caution">
    <text evidence="1">The sequence shown here is derived from an EMBL/GenBank/DDBJ whole genome shotgun (WGS) entry which is preliminary data.</text>
</comment>
<accession>A0ABR2I613</accession>
<sequence length="187" mass="21110">MGCCLYDVDATDVKRNKVLKKQDGSTTESLGVRLDDAKIISNGCIIEEWDKYSDEVRIFFINLKHTHLDITELECDPDDDEYEDGVFQGLSTLMNFAESALNETTEEKGQLDVKIIKSRDGDELKNINTCIVNPGGHHCIIRYPDINEASAYTVFMSTPISLHMPRLYGMQNKQVIVEDIILGFNSP</sequence>
<dbReference type="Proteomes" id="UP001470230">
    <property type="component" value="Unassembled WGS sequence"/>
</dbReference>
<proteinExistence type="predicted"/>
<gene>
    <name evidence="1" type="ORF">M9Y10_012945</name>
</gene>
<name>A0ABR2I613_9EUKA</name>
<dbReference type="EMBL" id="JAPFFF010000019">
    <property type="protein sequence ID" value="KAK8857850.1"/>
    <property type="molecule type" value="Genomic_DNA"/>
</dbReference>
<evidence type="ECO:0000313" key="1">
    <source>
        <dbReference type="EMBL" id="KAK8857850.1"/>
    </source>
</evidence>
<reference evidence="1 2" key="1">
    <citation type="submission" date="2024-04" db="EMBL/GenBank/DDBJ databases">
        <title>Tritrichomonas musculus Genome.</title>
        <authorList>
            <person name="Alves-Ferreira E."/>
            <person name="Grigg M."/>
            <person name="Lorenzi H."/>
            <person name="Galac M."/>
        </authorList>
    </citation>
    <scope>NUCLEOTIDE SEQUENCE [LARGE SCALE GENOMIC DNA]</scope>
    <source>
        <strain evidence="1 2">EAF2021</strain>
    </source>
</reference>
<dbReference type="SUPFAM" id="SSF56104">
    <property type="entry name" value="SAICAR synthase-like"/>
    <property type="match status" value="1"/>
</dbReference>
<evidence type="ECO:0000313" key="2">
    <source>
        <dbReference type="Proteomes" id="UP001470230"/>
    </source>
</evidence>
<keyword evidence="2" id="KW-1185">Reference proteome</keyword>
<organism evidence="1 2">
    <name type="scientific">Tritrichomonas musculus</name>
    <dbReference type="NCBI Taxonomy" id="1915356"/>
    <lineage>
        <taxon>Eukaryota</taxon>
        <taxon>Metamonada</taxon>
        <taxon>Parabasalia</taxon>
        <taxon>Tritrichomonadida</taxon>
        <taxon>Tritrichomonadidae</taxon>
        <taxon>Tritrichomonas</taxon>
    </lineage>
</organism>
<protein>
    <submittedName>
        <fullName evidence="1">Uncharacterized protein</fullName>
    </submittedName>
</protein>